<accession>A0A1G7FUB4</accession>
<sequence>MKKDAIDKLFGDLEGSFDVHETPTGHQKRFLDRLNEVEKPSEKKRGWWKPLSIAASIAVLIAIGSTSLKTIPSEKDLASVSPEMMQTQSFFTTTITEELQKLKKITAPETQQLVNDALKQMDILEKEYKILKTDLAVSGNDKRVIYAMISNFQNRINLLQQVVEKIEEIKTLKAYRNEITL</sequence>
<dbReference type="OrthoDB" id="1143801at2"/>
<organism evidence="2 3">
    <name type="scientific">Ulvibacter litoralis</name>
    <dbReference type="NCBI Taxonomy" id="227084"/>
    <lineage>
        <taxon>Bacteria</taxon>
        <taxon>Pseudomonadati</taxon>
        <taxon>Bacteroidota</taxon>
        <taxon>Flavobacteriia</taxon>
        <taxon>Flavobacteriales</taxon>
        <taxon>Flavobacteriaceae</taxon>
        <taxon>Ulvibacter</taxon>
    </lineage>
</organism>
<dbReference type="STRING" id="227084.SAMN05421855_102783"/>
<evidence type="ECO:0008006" key="4">
    <source>
        <dbReference type="Google" id="ProtNLM"/>
    </source>
</evidence>
<dbReference type="EMBL" id="FNBA01000002">
    <property type="protein sequence ID" value="SDE79468.1"/>
    <property type="molecule type" value="Genomic_DNA"/>
</dbReference>
<dbReference type="AlphaFoldDB" id="A0A1G7FUB4"/>
<keyword evidence="1" id="KW-0175">Coiled coil</keyword>
<name>A0A1G7FUB4_9FLAO</name>
<dbReference type="Proteomes" id="UP000199321">
    <property type="component" value="Unassembled WGS sequence"/>
</dbReference>
<feature type="coiled-coil region" evidence="1">
    <location>
        <begin position="107"/>
        <end position="169"/>
    </location>
</feature>
<gene>
    <name evidence="2" type="ORF">SAMN05421855_102783</name>
</gene>
<evidence type="ECO:0000313" key="2">
    <source>
        <dbReference type="EMBL" id="SDE79468.1"/>
    </source>
</evidence>
<dbReference type="RefSeq" id="WP_093143730.1">
    <property type="nucleotide sequence ID" value="NZ_BMWO01000010.1"/>
</dbReference>
<protein>
    <recommendedName>
        <fullName evidence="4">DUF4179 domain-containing protein</fullName>
    </recommendedName>
</protein>
<evidence type="ECO:0000313" key="3">
    <source>
        <dbReference type="Proteomes" id="UP000199321"/>
    </source>
</evidence>
<proteinExistence type="predicted"/>
<keyword evidence="3" id="KW-1185">Reference proteome</keyword>
<evidence type="ECO:0000256" key="1">
    <source>
        <dbReference type="SAM" id="Coils"/>
    </source>
</evidence>
<reference evidence="2 3" key="1">
    <citation type="submission" date="2016-10" db="EMBL/GenBank/DDBJ databases">
        <authorList>
            <person name="de Groot N.N."/>
        </authorList>
    </citation>
    <scope>NUCLEOTIDE SEQUENCE [LARGE SCALE GENOMIC DNA]</scope>
    <source>
        <strain evidence="2 3">DSM 16195</strain>
    </source>
</reference>